<dbReference type="OrthoDB" id="9797252at2"/>
<dbReference type="CDD" id="cd02440">
    <property type="entry name" value="AdoMet_MTases"/>
    <property type="match status" value="1"/>
</dbReference>
<dbReference type="InterPro" id="IPR025714">
    <property type="entry name" value="Methyltranfer_dom"/>
</dbReference>
<keyword evidence="3" id="KW-0808">Transferase</keyword>
<name>A0A448JEJ4_9STAP</name>
<dbReference type="EMBL" id="CP068073">
    <property type="protein sequence ID" value="QQS82274.1"/>
    <property type="molecule type" value="Genomic_DNA"/>
</dbReference>
<dbReference type="EMBL" id="RQTE01000185">
    <property type="protein sequence ID" value="RZI01182.1"/>
    <property type="molecule type" value="Genomic_DNA"/>
</dbReference>
<evidence type="ECO:0000313" key="5">
    <source>
        <dbReference type="Proteomes" id="UP000595942"/>
    </source>
</evidence>
<feature type="domain" description="Methyltransferase" evidence="1">
    <location>
        <begin position="18"/>
        <end position="125"/>
    </location>
</feature>
<dbReference type="AlphaFoldDB" id="A0A448JEJ4"/>
<evidence type="ECO:0000259" key="1">
    <source>
        <dbReference type="Pfam" id="PF13847"/>
    </source>
</evidence>
<sequence>MTNNRNDFTLRLLEDANIHPGMHVLDVGCGPGEVTGLIAALVGDSGKVTGIDTNTQLLNLAKQNHNGENIEYREADIYDLPEDLGTFDAIVGRRVLMYLPEPMQALENLKPFLKTDGMLIFQESDAINGGTGGDSLPRHQQAIQWIWQTVGLEGGDIHIGEKLYDMYIQLGNENPHVMAEVVMQTSKDNDLAWLVEVMLPRMQSHQVLSNDFSLDAFKKELQVEADTTNTAFIRDTAFGIWGQFN</sequence>
<dbReference type="GO" id="GO:0032259">
    <property type="term" value="P:methylation"/>
    <property type="evidence" value="ECO:0007669"/>
    <property type="project" value="UniProtKB-KW"/>
</dbReference>
<dbReference type="Gene3D" id="3.40.50.150">
    <property type="entry name" value="Vaccinia Virus protein VP39"/>
    <property type="match status" value="1"/>
</dbReference>
<organism evidence="3 4">
    <name type="scientific">Staphylococcus condimenti</name>
    <dbReference type="NCBI Taxonomy" id="70255"/>
    <lineage>
        <taxon>Bacteria</taxon>
        <taxon>Bacillati</taxon>
        <taxon>Bacillota</taxon>
        <taxon>Bacilli</taxon>
        <taxon>Bacillales</taxon>
        <taxon>Staphylococcaceae</taxon>
        <taxon>Staphylococcus</taxon>
    </lineage>
</organism>
<accession>A0A448JEJ4</accession>
<dbReference type="InterPro" id="IPR029063">
    <property type="entry name" value="SAM-dependent_MTases_sf"/>
</dbReference>
<evidence type="ECO:0000313" key="3">
    <source>
        <dbReference type="EMBL" id="RZI01182.1"/>
    </source>
</evidence>
<dbReference type="Proteomes" id="UP000595942">
    <property type="component" value="Chromosome"/>
</dbReference>
<evidence type="ECO:0000313" key="2">
    <source>
        <dbReference type="EMBL" id="QQS82274.1"/>
    </source>
</evidence>
<dbReference type="Proteomes" id="UP000293854">
    <property type="component" value="Unassembled WGS sequence"/>
</dbReference>
<dbReference type="RefSeq" id="WP_082107860.1">
    <property type="nucleotide sequence ID" value="NZ_CP015114.1"/>
</dbReference>
<keyword evidence="3" id="KW-0489">Methyltransferase</keyword>
<evidence type="ECO:0000313" key="4">
    <source>
        <dbReference type="Proteomes" id="UP000293854"/>
    </source>
</evidence>
<reference evidence="3 4" key="1">
    <citation type="submission" date="2018-11" db="EMBL/GenBank/DDBJ databases">
        <title>Genomic profiling of Staphylococcus species from a Poultry farm system in KwaZulu-Natal, South Africa.</title>
        <authorList>
            <person name="Amoako D.G."/>
            <person name="Somboro A.M."/>
            <person name="Abia A.L.K."/>
            <person name="Bester L.A."/>
            <person name="Essack S.Y."/>
        </authorList>
    </citation>
    <scope>NUCLEOTIDE SEQUENCE [LARGE SCALE GENOMIC DNA]</scope>
    <source>
        <strain evidence="3 4">SA11</strain>
    </source>
</reference>
<dbReference type="GO" id="GO:0008168">
    <property type="term" value="F:methyltransferase activity"/>
    <property type="evidence" value="ECO:0007669"/>
    <property type="project" value="UniProtKB-KW"/>
</dbReference>
<reference evidence="2 5" key="2">
    <citation type="submission" date="2021-01" db="EMBL/GenBank/DDBJ databases">
        <title>FDA dAtabase for Regulatory Grade micrObial Sequences (FDA-ARGOS): Supporting development and validation of Infectious Disease Dx tests.</title>
        <authorList>
            <person name="Sproer C."/>
            <person name="Gronow S."/>
            <person name="Severitt S."/>
            <person name="Schroder I."/>
            <person name="Tallon L."/>
            <person name="Sadzewicz L."/>
            <person name="Zhao X."/>
            <person name="Boylan J."/>
            <person name="Ott S."/>
            <person name="Bowen H."/>
            <person name="Vavikolanu K."/>
            <person name="Mehta A."/>
            <person name="Aluvathingal J."/>
            <person name="Nadendla S."/>
            <person name="Lowell S."/>
            <person name="Myers T."/>
            <person name="Yan Y."/>
            <person name="Sichtig H."/>
        </authorList>
    </citation>
    <scope>NUCLEOTIDE SEQUENCE [LARGE SCALE GENOMIC DNA]</scope>
    <source>
        <strain evidence="2 5">FDAARGOS_1148</strain>
    </source>
</reference>
<proteinExistence type="predicted"/>
<keyword evidence="5" id="KW-1185">Reference proteome</keyword>
<dbReference type="GeneID" id="93725354"/>
<dbReference type="SUPFAM" id="SSF53335">
    <property type="entry name" value="S-adenosyl-L-methionine-dependent methyltransferases"/>
    <property type="match status" value="1"/>
</dbReference>
<dbReference type="Pfam" id="PF13847">
    <property type="entry name" value="Methyltransf_31"/>
    <property type="match status" value="1"/>
</dbReference>
<dbReference type="PANTHER" id="PTHR43861">
    <property type="entry name" value="TRANS-ACONITATE 2-METHYLTRANSFERASE-RELATED"/>
    <property type="match status" value="1"/>
</dbReference>
<gene>
    <name evidence="3" type="ORF">EIG99_09525</name>
    <name evidence="2" type="ORF">I6J05_10215</name>
</gene>
<protein>
    <submittedName>
        <fullName evidence="3">Methyltransferase domain-containing protein</fullName>
    </submittedName>
</protein>